<comment type="subcellular location">
    <subcellularLocation>
        <location evidence="1">Membrane</location>
        <topology evidence="1">Multi-pass membrane protein</topology>
    </subcellularLocation>
</comment>
<dbReference type="Pfam" id="PF13727">
    <property type="entry name" value="CoA_binding_3"/>
    <property type="match status" value="1"/>
</dbReference>
<dbReference type="PANTHER" id="PTHR30576">
    <property type="entry name" value="COLANIC BIOSYNTHESIS UDP-GLUCOSE LIPID CARRIER TRANSFERASE"/>
    <property type="match status" value="1"/>
</dbReference>
<evidence type="ECO:0000256" key="2">
    <source>
        <dbReference type="ARBA" id="ARBA00006464"/>
    </source>
</evidence>
<dbReference type="STRING" id="465820.NS263_13770"/>
<accession>A0A147DQN3</accession>
<dbReference type="GO" id="GO:0016020">
    <property type="term" value="C:membrane"/>
    <property type="evidence" value="ECO:0007669"/>
    <property type="project" value="UniProtKB-SubCell"/>
</dbReference>
<evidence type="ECO:0000256" key="7">
    <source>
        <dbReference type="SAM" id="Phobius"/>
    </source>
</evidence>
<dbReference type="EMBL" id="LDRB01000081">
    <property type="protein sequence ID" value="KTR38334.1"/>
    <property type="molecule type" value="Genomic_DNA"/>
</dbReference>
<keyword evidence="6 7" id="KW-0472">Membrane</keyword>
<comment type="similarity">
    <text evidence="2">Belongs to the bacterial sugar transferase family.</text>
</comment>
<evidence type="ECO:0000256" key="6">
    <source>
        <dbReference type="ARBA" id="ARBA00023136"/>
    </source>
</evidence>
<dbReference type="EMBL" id="LDRC01000043">
    <property type="protein sequence ID" value="KTR51858.1"/>
    <property type="molecule type" value="Genomic_DNA"/>
</dbReference>
<feature type="domain" description="Bacterial sugar transferase" evidence="8">
    <location>
        <begin position="292"/>
        <end position="480"/>
    </location>
</feature>
<dbReference type="AlphaFoldDB" id="A0A147DQN3"/>
<dbReference type="Proteomes" id="UP000078335">
    <property type="component" value="Unassembled WGS sequence"/>
</dbReference>
<keyword evidence="4 7" id="KW-0812">Transmembrane</keyword>
<feature type="transmembrane region" description="Helical" evidence="7">
    <location>
        <begin position="96"/>
        <end position="117"/>
    </location>
</feature>
<keyword evidence="12" id="KW-1185">Reference proteome</keyword>
<sequence>MGAAVGAAPRAVTWQDLHRRRVLLGDVLVVLVVMSVAVFVQTTTGSEDVASAVRQKSILSYQAASVLLAVVWLVLLALYGVRDRRILASGAREYKALFDAGIALFATTAIAAVLFKLDLGRGFLISSVTVGTVLLIGVRWCFNAVLRAERRKGKMMSRVIILGSPGSVRHVAEQLSSTARAGYMVVGACLPERHVSDGHVDIGVPVLGTANSALAVMQKAEADTVIVANSEEFSPRWMQQLGWDLEPGGQHLVVAPSLVGIGGPRIHTRPVAGVPLIHVETPRFDGGRWIIKRAFDLVVASVMVVVFAVPLLVVALTVRLTSPGPALYSQERVGLNGRKFHMYKFRSMRVGADDELPSLLEEHGQGRELLFKLKDDPRVTRFGRFIRRTSIDELPQLFNVLGGSMSLVGPRPQRDHEVELYDLAARRRLLLKPGMSGLWQVSGRSNLGWEDAIRLDLYYVENWSMLSDVAILLRTARQMVKPDGAF</sequence>
<evidence type="ECO:0000256" key="1">
    <source>
        <dbReference type="ARBA" id="ARBA00004141"/>
    </source>
</evidence>
<comment type="caution">
    <text evidence="10">The sequence shown here is derived from an EMBL/GenBank/DDBJ whole genome shotgun (WGS) entry which is preliminary data.</text>
</comment>
<evidence type="ECO:0000313" key="10">
    <source>
        <dbReference type="EMBL" id="KTR51858.1"/>
    </source>
</evidence>
<evidence type="ECO:0000256" key="5">
    <source>
        <dbReference type="ARBA" id="ARBA00022989"/>
    </source>
</evidence>
<dbReference type="PANTHER" id="PTHR30576:SF10">
    <property type="entry name" value="SLL5057 PROTEIN"/>
    <property type="match status" value="1"/>
</dbReference>
<evidence type="ECO:0000259" key="8">
    <source>
        <dbReference type="Pfam" id="PF02397"/>
    </source>
</evidence>
<proteinExistence type="inferred from homology"/>
<feature type="transmembrane region" description="Helical" evidence="7">
    <location>
        <begin position="297"/>
        <end position="318"/>
    </location>
</feature>
<protein>
    <recommendedName>
        <fullName evidence="8">Bacterial sugar transferase domain-containing protein</fullName>
    </recommendedName>
</protein>
<evidence type="ECO:0000256" key="3">
    <source>
        <dbReference type="ARBA" id="ARBA00022679"/>
    </source>
</evidence>
<feature type="transmembrane region" description="Helical" evidence="7">
    <location>
        <begin position="22"/>
        <end position="40"/>
    </location>
</feature>
<dbReference type="PATRIC" id="fig|465820.3.peg.3078"/>
<keyword evidence="5 7" id="KW-1133">Transmembrane helix</keyword>
<dbReference type="InterPro" id="IPR003362">
    <property type="entry name" value="Bact_transf"/>
</dbReference>
<dbReference type="Proteomes" id="UP000072763">
    <property type="component" value="Unassembled WGS sequence"/>
</dbReference>
<feature type="transmembrane region" description="Helical" evidence="7">
    <location>
        <begin position="123"/>
        <end position="146"/>
    </location>
</feature>
<evidence type="ECO:0000313" key="9">
    <source>
        <dbReference type="EMBL" id="KTR38334.1"/>
    </source>
</evidence>
<keyword evidence="3" id="KW-0808">Transferase</keyword>
<evidence type="ECO:0000313" key="12">
    <source>
        <dbReference type="Proteomes" id="UP000078335"/>
    </source>
</evidence>
<dbReference type="GO" id="GO:0016780">
    <property type="term" value="F:phosphotransferase activity, for other substituted phosphate groups"/>
    <property type="evidence" value="ECO:0007669"/>
    <property type="project" value="TreeGrafter"/>
</dbReference>
<dbReference type="InterPro" id="IPR017475">
    <property type="entry name" value="EPS_sugar_tfrase"/>
</dbReference>
<organism evidence="10 11">
    <name type="scientific">Curtobacterium oceanosedimentum</name>
    <dbReference type="NCBI Taxonomy" id="465820"/>
    <lineage>
        <taxon>Bacteria</taxon>
        <taxon>Bacillati</taxon>
        <taxon>Actinomycetota</taxon>
        <taxon>Actinomycetes</taxon>
        <taxon>Micrococcales</taxon>
        <taxon>Microbacteriaceae</taxon>
        <taxon>Curtobacterium</taxon>
    </lineage>
</organism>
<evidence type="ECO:0000313" key="11">
    <source>
        <dbReference type="Proteomes" id="UP000072763"/>
    </source>
</evidence>
<dbReference type="Pfam" id="PF02397">
    <property type="entry name" value="Bac_transf"/>
    <property type="match status" value="1"/>
</dbReference>
<name>A0A147DQN3_9MICO</name>
<feature type="transmembrane region" description="Helical" evidence="7">
    <location>
        <begin position="60"/>
        <end position="81"/>
    </location>
</feature>
<dbReference type="NCBIfam" id="TIGR03025">
    <property type="entry name" value="EPS_sugtrans"/>
    <property type="match status" value="1"/>
</dbReference>
<reference evidence="11 12" key="1">
    <citation type="journal article" date="2016" name="Front. Microbiol.">
        <title>Genomic Resource of Rice Seed Associated Bacteria.</title>
        <authorList>
            <person name="Midha S."/>
            <person name="Bansal K."/>
            <person name="Sharma S."/>
            <person name="Kumar N."/>
            <person name="Patil P.P."/>
            <person name="Chaudhry V."/>
            <person name="Patil P.B."/>
        </authorList>
    </citation>
    <scope>NUCLEOTIDE SEQUENCE [LARGE SCALE GENOMIC DNA]</scope>
    <source>
        <strain evidence="9 12">NS263</strain>
        <strain evidence="10 11">NS359</strain>
    </source>
</reference>
<gene>
    <name evidence="9" type="ORF">NS263_13770</name>
    <name evidence="10" type="ORF">NS359_08475</name>
</gene>
<evidence type="ECO:0000256" key="4">
    <source>
        <dbReference type="ARBA" id="ARBA00022692"/>
    </source>
</evidence>